<dbReference type="InterPro" id="IPR046341">
    <property type="entry name" value="SET_dom_sf"/>
</dbReference>
<dbReference type="InterPro" id="IPR001214">
    <property type="entry name" value="SET_dom"/>
</dbReference>
<dbReference type="GO" id="GO:0046872">
    <property type="term" value="F:metal ion binding"/>
    <property type="evidence" value="ECO:0007669"/>
    <property type="project" value="UniProtKB-KW"/>
</dbReference>
<evidence type="ECO:0000256" key="4">
    <source>
        <dbReference type="ARBA" id="ARBA00022679"/>
    </source>
</evidence>
<feature type="compositionally biased region" description="Basic and acidic residues" evidence="8">
    <location>
        <begin position="8"/>
        <end position="29"/>
    </location>
</feature>
<organism evidence="10 11">
    <name type="scientific">Pristionchus entomophagus</name>
    <dbReference type="NCBI Taxonomy" id="358040"/>
    <lineage>
        <taxon>Eukaryota</taxon>
        <taxon>Metazoa</taxon>
        <taxon>Ecdysozoa</taxon>
        <taxon>Nematoda</taxon>
        <taxon>Chromadorea</taxon>
        <taxon>Rhabditida</taxon>
        <taxon>Rhabditina</taxon>
        <taxon>Diplogasteromorpha</taxon>
        <taxon>Diplogasteroidea</taxon>
        <taxon>Neodiplogasteridae</taxon>
        <taxon>Pristionchus</taxon>
    </lineage>
</organism>
<dbReference type="InterPro" id="IPR050973">
    <property type="entry name" value="H3K9_Histone-Lys_N-MTase"/>
</dbReference>
<dbReference type="Gene3D" id="2.170.270.10">
    <property type="entry name" value="SET domain"/>
    <property type="match status" value="1"/>
</dbReference>
<evidence type="ECO:0000256" key="8">
    <source>
        <dbReference type="SAM" id="MobiDB-lite"/>
    </source>
</evidence>
<keyword evidence="6" id="KW-0479">Metal-binding</keyword>
<feature type="region of interest" description="Disordered" evidence="8">
    <location>
        <begin position="599"/>
        <end position="656"/>
    </location>
</feature>
<evidence type="ECO:0000259" key="9">
    <source>
        <dbReference type="SMART" id="SM00317"/>
    </source>
</evidence>
<accession>A0AAV5UEV9</accession>
<dbReference type="PANTHER" id="PTHR46223">
    <property type="entry name" value="HISTONE-LYSINE N-METHYLTRANSFERASE SUV39H"/>
    <property type="match status" value="1"/>
</dbReference>
<dbReference type="EMBL" id="BTSX01000006">
    <property type="protein sequence ID" value="GMT04904.1"/>
    <property type="molecule type" value="Genomic_DNA"/>
</dbReference>
<feature type="compositionally biased region" description="Basic and acidic residues" evidence="8">
    <location>
        <begin position="629"/>
        <end position="648"/>
    </location>
</feature>
<feature type="domain" description="SET" evidence="9">
    <location>
        <begin position="412"/>
        <end position="562"/>
    </location>
</feature>
<dbReference type="Pfam" id="PF00856">
    <property type="entry name" value="SET"/>
    <property type="match status" value="1"/>
</dbReference>
<dbReference type="GO" id="GO:0008168">
    <property type="term" value="F:methyltransferase activity"/>
    <property type="evidence" value="ECO:0007669"/>
    <property type="project" value="UniProtKB-KW"/>
</dbReference>
<comment type="subcellular location">
    <subcellularLocation>
        <location evidence="1">Chromosome</location>
    </subcellularLocation>
</comment>
<feature type="compositionally biased region" description="Basic and acidic residues" evidence="8">
    <location>
        <begin position="97"/>
        <end position="108"/>
    </location>
</feature>
<dbReference type="SUPFAM" id="SSF82199">
    <property type="entry name" value="SET domain"/>
    <property type="match status" value="1"/>
</dbReference>
<evidence type="ECO:0000313" key="10">
    <source>
        <dbReference type="EMBL" id="GMT04904.1"/>
    </source>
</evidence>
<evidence type="ECO:0000256" key="6">
    <source>
        <dbReference type="ARBA" id="ARBA00022723"/>
    </source>
</evidence>
<evidence type="ECO:0000256" key="3">
    <source>
        <dbReference type="ARBA" id="ARBA00022603"/>
    </source>
</evidence>
<dbReference type="AlphaFoldDB" id="A0AAV5UEV9"/>
<gene>
    <name evidence="10" type="ORF">PENTCL1PPCAC_27078</name>
</gene>
<keyword evidence="5" id="KW-0949">S-adenosyl-L-methionine</keyword>
<keyword evidence="2" id="KW-0158">Chromosome</keyword>
<evidence type="ECO:0000256" key="7">
    <source>
        <dbReference type="ARBA" id="ARBA00022833"/>
    </source>
</evidence>
<keyword evidence="7" id="KW-0862">Zinc</keyword>
<dbReference type="GO" id="GO:0032259">
    <property type="term" value="P:methylation"/>
    <property type="evidence" value="ECO:0007669"/>
    <property type="project" value="UniProtKB-KW"/>
</dbReference>
<sequence>MGSNTSTESKEDTKDQEKKMDMEKVKVMDTDMEMEEGRSGTVKRKADGDGRRKNKKKRSGGCGDEAIPSTSKSNKVRKHYTMKNKEKRTSSTSKYNGDNKQKERTIKEIRRKARKSSENEGEEMEEFAFEKEFGLFYPGKVYALKKENGKKERKELRRVQDILKGARENKEIWDDRAMDMADANEEFEIDFVVASTDPKVPWSTNKLYSKLLIVYKGFPRGEWVDYDKERTEMHPAIREFTNTQIAFDKVEKVLREECTRGGVKYEKLYPARYFPMPSNDEVYATSDLAVLRTLQMARQHDLNDVNKEDGVAPLYIADWSGKIYDFETTSINAFNFTNFSRISRRVEKALESGNIEHMDERCGIDCRCSDSTQKERCKCNSKKTKHRIECTDRCKCNSETCSNRIVQRGRQIPLIIMKHDKKGWTTRFFGDVKEGQFIHEYIGEIVTYNANRKMDQTYALGQADSLFDLSKPSNRGDRHPARMLNKGRPDAGYCHRHLVVNGLNTANEARFDSHGCNPNMNPVATFVERSTYGLHRTAFLAKRNLKCGEEATWNYHGEALTAAMEGGLPFASALLSHCDCEEPDCPISKNTVAYQIEHEEDYDSFPDSDEEEERAKEEAKKRDRGARKDKREKERKEREGDGGRKASDAENLTPPL</sequence>
<evidence type="ECO:0000256" key="2">
    <source>
        <dbReference type="ARBA" id="ARBA00022454"/>
    </source>
</evidence>
<keyword evidence="3" id="KW-0489">Methyltransferase</keyword>
<dbReference type="SMART" id="SM00317">
    <property type="entry name" value="SET"/>
    <property type="match status" value="1"/>
</dbReference>
<proteinExistence type="predicted"/>
<reference evidence="10" key="1">
    <citation type="submission" date="2023-10" db="EMBL/GenBank/DDBJ databases">
        <title>Genome assembly of Pristionchus species.</title>
        <authorList>
            <person name="Yoshida K."/>
            <person name="Sommer R.J."/>
        </authorList>
    </citation>
    <scope>NUCLEOTIDE SEQUENCE</scope>
    <source>
        <strain evidence="10">RS0144</strain>
    </source>
</reference>
<dbReference type="GO" id="GO:0005694">
    <property type="term" value="C:chromosome"/>
    <property type="evidence" value="ECO:0007669"/>
    <property type="project" value="UniProtKB-SubCell"/>
</dbReference>
<evidence type="ECO:0000256" key="5">
    <source>
        <dbReference type="ARBA" id="ARBA00022691"/>
    </source>
</evidence>
<name>A0AAV5UEV9_9BILA</name>
<evidence type="ECO:0000313" key="11">
    <source>
        <dbReference type="Proteomes" id="UP001432027"/>
    </source>
</evidence>
<evidence type="ECO:0000256" key="1">
    <source>
        <dbReference type="ARBA" id="ARBA00004286"/>
    </source>
</evidence>
<keyword evidence="11" id="KW-1185">Reference proteome</keyword>
<keyword evidence="4" id="KW-0808">Transferase</keyword>
<dbReference type="PANTHER" id="PTHR46223:SF3">
    <property type="entry name" value="HISTONE-LYSINE N-METHYLTRANSFERASE SET-23"/>
    <property type="match status" value="1"/>
</dbReference>
<feature type="region of interest" description="Disordered" evidence="8">
    <location>
        <begin position="1"/>
        <end position="123"/>
    </location>
</feature>
<dbReference type="Proteomes" id="UP001432027">
    <property type="component" value="Unassembled WGS sequence"/>
</dbReference>
<comment type="caution">
    <text evidence="10">The sequence shown here is derived from an EMBL/GenBank/DDBJ whole genome shotgun (WGS) entry which is preliminary data.</text>
</comment>
<protein>
    <recommendedName>
        <fullName evidence="9">SET domain-containing protein</fullName>
    </recommendedName>
</protein>
<feature type="compositionally biased region" description="Acidic residues" evidence="8">
    <location>
        <begin position="599"/>
        <end position="612"/>
    </location>
</feature>